<name>A0A1X9YRE5_9BACT</name>
<evidence type="ECO:0000259" key="10">
    <source>
        <dbReference type="PROSITE" id="PS51192"/>
    </source>
</evidence>
<dbReference type="OrthoDB" id="9810236at2"/>
<organism evidence="12 13">
    <name type="scientific">Pontibacter actiniarum</name>
    <dbReference type="NCBI Taxonomy" id="323450"/>
    <lineage>
        <taxon>Bacteria</taxon>
        <taxon>Pseudomonadati</taxon>
        <taxon>Bacteroidota</taxon>
        <taxon>Cytophagia</taxon>
        <taxon>Cytophagales</taxon>
        <taxon>Hymenobacteraceae</taxon>
        <taxon>Pontibacter</taxon>
    </lineage>
</organism>
<dbReference type="PANTHER" id="PTHR47959">
    <property type="entry name" value="ATP-DEPENDENT RNA HELICASE RHLE-RELATED"/>
    <property type="match status" value="1"/>
</dbReference>
<evidence type="ECO:0000256" key="7">
    <source>
        <dbReference type="ARBA" id="ARBA00022806"/>
    </source>
</evidence>
<dbReference type="Pfam" id="PF00270">
    <property type="entry name" value="DEAD"/>
    <property type="match status" value="1"/>
</dbReference>
<dbReference type="GO" id="GO:0005829">
    <property type="term" value="C:cytosol"/>
    <property type="evidence" value="ECO:0007669"/>
    <property type="project" value="TreeGrafter"/>
</dbReference>
<feature type="domain" description="Helicase ATP-binding" evidence="10">
    <location>
        <begin position="251"/>
        <end position="438"/>
    </location>
</feature>
<dbReference type="STRING" id="709015.GCA_000472485_01686"/>
<evidence type="ECO:0000256" key="4">
    <source>
        <dbReference type="ARBA" id="ARBA00022723"/>
    </source>
</evidence>
<dbReference type="KEGG" id="pact:CA264_08395"/>
<dbReference type="PROSITE" id="PS51643">
    <property type="entry name" value="HD_CAS3"/>
    <property type="match status" value="1"/>
</dbReference>
<dbReference type="GO" id="GO:0004519">
    <property type="term" value="F:endonuclease activity"/>
    <property type="evidence" value="ECO:0007669"/>
    <property type="project" value="UniProtKB-KW"/>
</dbReference>
<dbReference type="SUPFAM" id="SSF52540">
    <property type="entry name" value="P-loop containing nucleoside triphosphate hydrolases"/>
    <property type="match status" value="1"/>
</dbReference>
<feature type="domain" description="HD Cas3-type" evidence="11">
    <location>
        <begin position="7"/>
        <end position="214"/>
    </location>
</feature>
<proteinExistence type="inferred from homology"/>
<dbReference type="InterPro" id="IPR038257">
    <property type="entry name" value="CRISPR-assoc_Cas3_HD_sf"/>
</dbReference>
<evidence type="ECO:0000256" key="6">
    <source>
        <dbReference type="ARBA" id="ARBA00022801"/>
    </source>
</evidence>
<evidence type="ECO:0000313" key="13">
    <source>
        <dbReference type="Proteomes" id="UP000266292"/>
    </source>
</evidence>
<comment type="similarity">
    <text evidence="1">In the N-terminal section; belongs to the CRISPR-associated nuclease Cas3-HD family.</text>
</comment>
<keyword evidence="6" id="KW-0378">Hydrolase</keyword>
<keyword evidence="4" id="KW-0479">Metal-binding</keyword>
<keyword evidence="5" id="KW-0547">Nucleotide-binding</keyword>
<dbReference type="InterPro" id="IPR054712">
    <property type="entry name" value="Cas3-like_dom"/>
</dbReference>
<evidence type="ECO:0000256" key="1">
    <source>
        <dbReference type="ARBA" id="ARBA00006847"/>
    </source>
</evidence>
<dbReference type="InterPro" id="IPR011545">
    <property type="entry name" value="DEAD/DEAH_box_helicase_dom"/>
</dbReference>
<dbReference type="Gene3D" id="3.40.50.300">
    <property type="entry name" value="P-loop containing nucleotide triphosphate hydrolases"/>
    <property type="match status" value="2"/>
</dbReference>
<evidence type="ECO:0000313" key="12">
    <source>
        <dbReference type="EMBL" id="ARS35456.1"/>
    </source>
</evidence>
<keyword evidence="7" id="KW-0347">Helicase</keyword>
<dbReference type="GO" id="GO:0005524">
    <property type="term" value="F:ATP binding"/>
    <property type="evidence" value="ECO:0007669"/>
    <property type="project" value="UniProtKB-KW"/>
</dbReference>
<dbReference type="PROSITE" id="PS51192">
    <property type="entry name" value="HELICASE_ATP_BIND_1"/>
    <property type="match status" value="1"/>
</dbReference>
<dbReference type="Gene3D" id="1.10.3210.30">
    <property type="match status" value="1"/>
</dbReference>
<dbReference type="GO" id="GO:0016787">
    <property type="term" value="F:hydrolase activity"/>
    <property type="evidence" value="ECO:0007669"/>
    <property type="project" value="UniProtKB-KW"/>
</dbReference>
<dbReference type="GO" id="GO:0051607">
    <property type="term" value="P:defense response to virus"/>
    <property type="evidence" value="ECO:0007669"/>
    <property type="project" value="UniProtKB-KW"/>
</dbReference>
<gene>
    <name evidence="12" type="ORF">CA264_08395</name>
</gene>
<evidence type="ECO:0000256" key="8">
    <source>
        <dbReference type="ARBA" id="ARBA00022840"/>
    </source>
</evidence>
<evidence type="ECO:0000256" key="3">
    <source>
        <dbReference type="ARBA" id="ARBA00022722"/>
    </source>
</evidence>
<dbReference type="InterPro" id="IPR014001">
    <property type="entry name" value="Helicase_ATP-bd"/>
</dbReference>
<dbReference type="SMART" id="SM00487">
    <property type="entry name" value="DEXDc"/>
    <property type="match status" value="1"/>
</dbReference>
<dbReference type="GO" id="GO:0003676">
    <property type="term" value="F:nucleic acid binding"/>
    <property type="evidence" value="ECO:0007669"/>
    <property type="project" value="InterPro"/>
</dbReference>
<protein>
    <submittedName>
        <fullName evidence="12">CRISPR-associated helicase/endonuclease Cas3</fullName>
    </submittedName>
</protein>
<dbReference type="InterPro" id="IPR027417">
    <property type="entry name" value="P-loop_NTPase"/>
</dbReference>
<dbReference type="RefSeq" id="WP_025606295.1">
    <property type="nucleotide sequence ID" value="NZ_CP021235.1"/>
</dbReference>
<keyword evidence="13" id="KW-1185">Reference proteome</keyword>
<dbReference type="InterPro" id="IPR006483">
    <property type="entry name" value="CRISPR-assoc_Cas3_HD"/>
</dbReference>
<keyword evidence="8" id="KW-0067">ATP-binding</keyword>
<dbReference type="EMBL" id="CP021235">
    <property type="protein sequence ID" value="ARS35456.1"/>
    <property type="molecule type" value="Genomic_DNA"/>
</dbReference>
<dbReference type="GO" id="GO:0003724">
    <property type="term" value="F:RNA helicase activity"/>
    <property type="evidence" value="ECO:0007669"/>
    <property type="project" value="TreeGrafter"/>
</dbReference>
<evidence type="ECO:0000256" key="2">
    <source>
        <dbReference type="ARBA" id="ARBA00009046"/>
    </source>
</evidence>
<keyword evidence="3" id="KW-0540">Nuclease</keyword>
<dbReference type="PANTHER" id="PTHR47959:SF16">
    <property type="entry name" value="CRISPR-ASSOCIATED NUCLEASE_HELICASE CAS3-RELATED"/>
    <property type="match status" value="1"/>
</dbReference>
<dbReference type="NCBIfam" id="TIGR01587">
    <property type="entry name" value="cas3_core"/>
    <property type="match status" value="1"/>
</dbReference>
<comment type="similarity">
    <text evidence="2">In the central section; belongs to the CRISPR-associated helicase Cas3 family.</text>
</comment>
<dbReference type="InterPro" id="IPR006474">
    <property type="entry name" value="Helicase_Cas3_CRISPR-ass_core"/>
</dbReference>
<dbReference type="GO" id="GO:0046872">
    <property type="term" value="F:metal ion binding"/>
    <property type="evidence" value="ECO:0007669"/>
    <property type="project" value="UniProtKB-KW"/>
</dbReference>
<accession>A0A1X9YRE5</accession>
<reference evidence="13" key="1">
    <citation type="submission" date="2017-05" db="EMBL/GenBank/DDBJ databases">
        <authorList>
            <person name="Ray J."/>
            <person name="Price M."/>
            <person name="Deutschbauer A."/>
        </authorList>
    </citation>
    <scope>NUCLEOTIDE SEQUENCE [LARGE SCALE GENOMIC DNA]</scope>
    <source>
        <strain evidence="13">DSM 19842</strain>
    </source>
</reference>
<evidence type="ECO:0000256" key="5">
    <source>
        <dbReference type="ARBA" id="ARBA00022741"/>
    </source>
</evidence>
<dbReference type="AlphaFoldDB" id="A0A1X9YRE5"/>
<dbReference type="Proteomes" id="UP000266292">
    <property type="component" value="Chromosome"/>
</dbReference>
<evidence type="ECO:0000259" key="11">
    <source>
        <dbReference type="PROSITE" id="PS51643"/>
    </source>
</evidence>
<keyword evidence="9" id="KW-0051">Antiviral defense</keyword>
<keyword evidence="12" id="KW-0255">Endonuclease</keyword>
<dbReference type="InterPro" id="IPR050079">
    <property type="entry name" value="DEAD_box_RNA_helicase"/>
</dbReference>
<sequence>MHASTLAKPSGILLSSHTQHVWEEAEYFLKNLPYLSIKYKELAGGDLQEELCLAVHWHDAGKEDDVWQRACQQDFALYETWCKANGKIAAINAPATYQEYTLDCFIAQKASAPHLQKAQLRHEFASLDLSKPEKLSLAVRAAIAAHHGKLHHRHLKRWKEDANGRFSDYWEGLVYEGNIIGRREKPFRKWELTLRERYKVTAVRSLLQLADTRASRKEAGKQLPTLTKFEYEFPHKQSDGCLSLRPVQQQALACAQQPVSILRAPTGSGKTDASLLWAKEQVDKGRADRLIIAMPTRFTSNALALNIGESVSDTGLYHSSAWYSRFGNELKGSDRDNAKEVHKLAQLLATPVSVCTIDHLLMCLTGTKEEHHSTFFFLANSCVVIDEADFYDSYIQANIQVLIKALRLLKVPILIMSATVPDSARQFYEITDSIQEAQREAEPIRHLQFVGEALAEVNAHPNDDLEDEEISQELSEELQRVFEQMINTGQGIVFANTVARGFSFYQFLQKSLAGQDVPLIFYHSRFTEPDKKYLEEKLILHLGKDAWKNRSAKGIAILTQIGEMSINISSPIMYSDVCPWDRLAQRIGRLNRFAESEKGVVFVGSPMSKGAIYPAPYGSYNQASNVWEATEAFTKTLTAIQKEYAGGTPKLITSGEFVIKVNELYPEPEALMSHAESNRNLLYNCMRDNWLIVPHAKTDEENGQAGLWKSRDIDAQDTVYVRPPSDTDAAEGNDQRVFPFLNYDAFRSYQLEYSISCPTYLIKKGLKTGQLTVFAYSIGQDEKDIHKLYIYSGYNDEIGLAALGSNYPILNAPPDDLANFG</sequence>
<dbReference type="Pfam" id="PF22590">
    <property type="entry name" value="Cas3-like_C_2"/>
    <property type="match status" value="1"/>
</dbReference>
<dbReference type="NCBIfam" id="TIGR01596">
    <property type="entry name" value="cas3_HD"/>
    <property type="match status" value="1"/>
</dbReference>
<evidence type="ECO:0000256" key="9">
    <source>
        <dbReference type="ARBA" id="ARBA00023118"/>
    </source>
</evidence>